<sequence>LYHFYNVEDIIPINGKKLYSRQGTSINTRLILIDGAKAVPDGAAPLKNKLHSTVVNTHEELWDRVGLGSITSPNPQTKDVKVIKLRAKAILIKQKQISSVNTKKSFEIIHNEIVDYLKNLKGAYQIEDVFENPNKYGDVVSHFSARYDQKDRWNYRKAQFVITWNQLSLFIPDFGYRTLPDTDIKNLLPLLKEGFPLLFNSPA</sequence>
<feature type="non-terminal residue" evidence="1">
    <location>
        <position position="1"/>
    </location>
</feature>
<protein>
    <submittedName>
        <fullName evidence="1">Uncharacterized protein</fullName>
    </submittedName>
</protein>
<dbReference type="RefSeq" id="WP_212220655.1">
    <property type="nucleotide sequence ID" value="NZ_JAGUCO010000056.1"/>
</dbReference>
<evidence type="ECO:0000313" key="1">
    <source>
        <dbReference type="EMBL" id="MBS2101243.1"/>
    </source>
</evidence>
<evidence type="ECO:0000313" key="2">
    <source>
        <dbReference type="Proteomes" id="UP000708576"/>
    </source>
</evidence>
<organism evidence="1 2">
    <name type="scientific">Carboxylicivirga linearis</name>
    <dbReference type="NCBI Taxonomy" id="1628157"/>
    <lineage>
        <taxon>Bacteria</taxon>
        <taxon>Pseudomonadati</taxon>
        <taxon>Bacteroidota</taxon>
        <taxon>Bacteroidia</taxon>
        <taxon>Marinilabiliales</taxon>
        <taxon>Marinilabiliaceae</taxon>
        <taxon>Carboxylicivirga</taxon>
    </lineage>
</organism>
<keyword evidence="2" id="KW-1185">Reference proteome</keyword>
<name>A0ABS5K288_9BACT</name>
<gene>
    <name evidence="1" type="ORF">KEM10_23360</name>
</gene>
<proteinExistence type="predicted"/>
<dbReference type="EMBL" id="JAGUCO010000056">
    <property type="protein sequence ID" value="MBS2101243.1"/>
    <property type="molecule type" value="Genomic_DNA"/>
</dbReference>
<accession>A0ABS5K288</accession>
<comment type="caution">
    <text evidence="1">The sequence shown here is derived from an EMBL/GenBank/DDBJ whole genome shotgun (WGS) entry which is preliminary data.</text>
</comment>
<reference evidence="1 2" key="1">
    <citation type="journal article" date="2015" name="Int. J. Syst. Evol. Microbiol.">
        <title>Carboxylicivirga linearis sp. nov., isolated from a sea cucumber culture pond.</title>
        <authorList>
            <person name="Wang F.Q."/>
            <person name="Zhou Y.X."/>
            <person name="Lin X.Z."/>
            <person name="Chen G.J."/>
            <person name="Du Z.J."/>
        </authorList>
    </citation>
    <scope>NUCLEOTIDE SEQUENCE [LARGE SCALE GENOMIC DNA]</scope>
    <source>
        <strain evidence="1 2">FB218</strain>
    </source>
</reference>
<dbReference type="Proteomes" id="UP000708576">
    <property type="component" value="Unassembled WGS sequence"/>
</dbReference>